<accession>A0A3B9IQ89</accession>
<name>A0A3B9IQ89_9PROT</name>
<proteinExistence type="predicted"/>
<organism evidence="1 2">
    <name type="scientific">Tistrella mobilis</name>
    <dbReference type="NCBI Taxonomy" id="171437"/>
    <lineage>
        <taxon>Bacteria</taxon>
        <taxon>Pseudomonadati</taxon>
        <taxon>Pseudomonadota</taxon>
        <taxon>Alphaproteobacteria</taxon>
        <taxon>Geminicoccales</taxon>
        <taxon>Geminicoccaceae</taxon>
        <taxon>Tistrella</taxon>
    </lineage>
</organism>
<evidence type="ECO:0000313" key="1">
    <source>
        <dbReference type="EMBL" id="HAE50052.1"/>
    </source>
</evidence>
<reference evidence="1 2" key="1">
    <citation type="journal article" date="2018" name="Nat. Biotechnol.">
        <title>A standardized bacterial taxonomy based on genome phylogeny substantially revises the tree of life.</title>
        <authorList>
            <person name="Parks D.H."/>
            <person name="Chuvochina M."/>
            <person name="Waite D.W."/>
            <person name="Rinke C."/>
            <person name="Skarshewski A."/>
            <person name="Chaumeil P.A."/>
            <person name="Hugenholtz P."/>
        </authorList>
    </citation>
    <scope>NUCLEOTIDE SEQUENCE [LARGE SCALE GENOMIC DNA]</scope>
    <source>
        <strain evidence="1">UBA8739</strain>
    </source>
</reference>
<dbReference type="AlphaFoldDB" id="A0A3B9IQ89"/>
<comment type="caution">
    <text evidence="1">The sequence shown here is derived from an EMBL/GenBank/DDBJ whole genome shotgun (WGS) entry which is preliminary data.</text>
</comment>
<dbReference type="EMBL" id="DMAI01000355">
    <property type="protein sequence ID" value="HAE50052.1"/>
    <property type="molecule type" value="Genomic_DNA"/>
</dbReference>
<evidence type="ECO:0000313" key="2">
    <source>
        <dbReference type="Proteomes" id="UP000257706"/>
    </source>
</evidence>
<protein>
    <submittedName>
        <fullName evidence="1">Uncharacterized protein</fullName>
    </submittedName>
</protein>
<gene>
    <name evidence="1" type="ORF">DCK97_21790</name>
</gene>
<dbReference type="Proteomes" id="UP000257706">
    <property type="component" value="Unassembled WGS sequence"/>
</dbReference>
<sequence length="246" mass="27766">MSLVSENLRPAPAPKVATDDDIRDVLALVTPEDYQAACDRLARMYGLRYRETAGHPLNIKTIIKGRDITFAQGVSLSSRMFMLLHSLGHYFFICAAKDKKIERYSYIYDLRGVQSALHYYETEGQANGLDAPPEMTDQKRKDRVSFEVGANNFATDLLRHIGFARGETVVRTYEAGDINYIVDVSGYGKNAIVPTDGDYLRKYVCAGLTIDPDDTCDDGVYDATSFRVDGIDWDYIEDIKLEIHFF</sequence>